<dbReference type="AlphaFoldDB" id="F0BBA9"/>
<dbReference type="RefSeq" id="WP_005990578.1">
    <property type="nucleotide sequence ID" value="NZ_AEQV01000035.1"/>
</dbReference>
<evidence type="ECO:0000313" key="2">
    <source>
        <dbReference type="Proteomes" id="UP000003299"/>
    </source>
</evidence>
<dbReference type="GeneID" id="46983412"/>
<dbReference type="Proteomes" id="UP000003299">
    <property type="component" value="Unassembled WGS sequence"/>
</dbReference>
<gene>
    <name evidence="1" type="ORF">XVE_1379</name>
</gene>
<dbReference type="EMBL" id="AEQV01000035">
    <property type="protein sequence ID" value="EGD10288.1"/>
    <property type="molecule type" value="Genomic_DNA"/>
</dbReference>
<comment type="caution">
    <text evidence="1">The sequence shown here is derived from an EMBL/GenBank/DDBJ whole genome shotgun (WGS) entry which is preliminary data.</text>
</comment>
<accession>F0BBA9</accession>
<dbReference type="KEGG" id="xve:BJD12_18965"/>
<sequence length="302" mass="33357">MAGELTFLGGYLQSRHIGRAIAQIGMLTDQGVTSSILLKWDASQNRWFHFGLDWCASWLCYIDQPEPAVIAVGADGSVSVGTAAGTTEERVDVSLDGPARRGPLRGLHVIAGAVYVTGMGRQVYRRDGVQTWTRQDEGVVLARGEAQLCGFNALDGLGEDAIYAVGFNGEIWKCNNGQWLQQDSPTTLVLHKVKVVREDLVFACGQQGILLRNNGGGWKTIAQDVTTDDLWGMEWFQQELYVACDRGLFKLDNTDRLIEVDMRLSPKPSCRRLHANDGVLWSCGPKHVTWTEDGQTWMDVTP</sequence>
<protein>
    <submittedName>
        <fullName evidence="1">Uncharacterized protein</fullName>
    </submittedName>
</protein>
<dbReference type="eggNOG" id="COG4447">
    <property type="taxonomic scope" value="Bacteria"/>
</dbReference>
<dbReference type="SUPFAM" id="SSF110296">
    <property type="entry name" value="Oligoxyloglucan reducing end-specific cellobiohydrolase"/>
    <property type="match status" value="1"/>
</dbReference>
<proteinExistence type="predicted"/>
<reference evidence="1 2" key="1">
    <citation type="journal article" date="2011" name="BMC Genomics">
        <title>Comparative genomics reveals diversity among xanthomonads infecting tomato and pepper.</title>
        <authorList>
            <person name="Potnis N."/>
            <person name="Krasileva K."/>
            <person name="Chow V."/>
            <person name="Almeida N.F."/>
            <person name="Patil P.B."/>
            <person name="Ryan R.P."/>
            <person name="Sharlach M."/>
            <person name="Behlau F."/>
            <person name="Dow J.M."/>
            <person name="Momol M.T."/>
            <person name="White F.F."/>
            <person name="Preston J.F."/>
            <person name="Vinatzer B.A."/>
            <person name="Koebnik R."/>
            <person name="Setubal J.C."/>
            <person name="Norman D.J."/>
            <person name="Staskawicz B.J."/>
            <person name="Jones J.B."/>
        </authorList>
    </citation>
    <scope>NUCLEOTIDE SEQUENCE [LARGE SCALE GENOMIC DNA]</scope>
    <source>
        <strain evidence="1 2">ATCC 35937</strain>
    </source>
</reference>
<evidence type="ECO:0000313" key="1">
    <source>
        <dbReference type="EMBL" id="EGD10288.1"/>
    </source>
</evidence>
<name>F0BBA9_9XANT</name>
<organism evidence="1 2">
    <name type="scientific">Xanthomonas vesicatoria ATCC 35937</name>
    <dbReference type="NCBI Taxonomy" id="925775"/>
    <lineage>
        <taxon>Bacteria</taxon>
        <taxon>Pseudomonadati</taxon>
        <taxon>Pseudomonadota</taxon>
        <taxon>Gammaproteobacteria</taxon>
        <taxon>Lysobacterales</taxon>
        <taxon>Lysobacteraceae</taxon>
        <taxon>Xanthomonas</taxon>
    </lineage>
</organism>